<dbReference type="EMBL" id="LFXJ01000006">
    <property type="protein sequence ID" value="KMY30794.1"/>
    <property type="molecule type" value="Genomic_DNA"/>
</dbReference>
<dbReference type="InterPro" id="IPR043128">
    <property type="entry name" value="Rev_trsase/Diguanyl_cyclase"/>
</dbReference>
<comment type="caution">
    <text evidence="2">The sequence shown here is derived from an EMBL/GenBank/DDBJ whole genome shotgun (WGS) entry which is preliminary data.</text>
</comment>
<dbReference type="Gene3D" id="3.30.70.270">
    <property type="match status" value="1"/>
</dbReference>
<dbReference type="AlphaFoldDB" id="A0A0K9F863"/>
<accession>A0A0K9F863</accession>
<dbReference type="GO" id="GO:0043709">
    <property type="term" value="P:cell adhesion involved in single-species biofilm formation"/>
    <property type="evidence" value="ECO:0007669"/>
    <property type="project" value="TreeGrafter"/>
</dbReference>
<dbReference type="OrthoDB" id="9813903at2"/>
<reference evidence="3" key="1">
    <citation type="submission" date="2015-07" db="EMBL/GenBank/DDBJ databases">
        <authorList>
            <consortium name="Consortium for Microbial Forensics and Genomics (microFORGE)"/>
            <person name="Knight B.M."/>
            <person name="Roberts D.P."/>
            <person name="Lin D."/>
            <person name="Hari K."/>
            <person name="Fletcher J."/>
            <person name="Melcher U."/>
            <person name="Blagden T."/>
            <person name="Winegar R.A."/>
        </authorList>
    </citation>
    <scope>NUCLEOTIDE SEQUENCE [LARGE SCALE GENOMIC DNA]</scope>
    <source>
        <strain evidence="3">DSM 23493</strain>
    </source>
</reference>
<dbReference type="Pfam" id="PF00990">
    <property type="entry name" value="GGDEF"/>
    <property type="match status" value="1"/>
</dbReference>
<proteinExistence type="predicted"/>
<dbReference type="CDD" id="cd01949">
    <property type="entry name" value="GGDEF"/>
    <property type="match status" value="1"/>
</dbReference>
<dbReference type="InterPro" id="IPR050469">
    <property type="entry name" value="Diguanylate_Cyclase"/>
</dbReference>
<dbReference type="GO" id="GO:0005886">
    <property type="term" value="C:plasma membrane"/>
    <property type="evidence" value="ECO:0007669"/>
    <property type="project" value="TreeGrafter"/>
</dbReference>
<evidence type="ECO:0000259" key="1">
    <source>
        <dbReference type="PROSITE" id="PS50887"/>
    </source>
</evidence>
<organism evidence="2 3">
    <name type="scientific">Lysinibacillus xylanilyticus</name>
    <dbReference type="NCBI Taxonomy" id="582475"/>
    <lineage>
        <taxon>Bacteria</taxon>
        <taxon>Bacillati</taxon>
        <taxon>Bacillota</taxon>
        <taxon>Bacilli</taxon>
        <taxon>Bacillales</taxon>
        <taxon>Bacillaceae</taxon>
        <taxon>Lysinibacillus</taxon>
    </lineage>
</organism>
<dbReference type="NCBIfam" id="TIGR00254">
    <property type="entry name" value="GGDEF"/>
    <property type="match status" value="1"/>
</dbReference>
<dbReference type="GO" id="GO:1902201">
    <property type="term" value="P:negative regulation of bacterial-type flagellum-dependent cell motility"/>
    <property type="evidence" value="ECO:0007669"/>
    <property type="project" value="TreeGrafter"/>
</dbReference>
<dbReference type="InterPro" id="IPR000160">
    <property type="entry name" value="GGDEF_dom"/>
</dbReference>
<dbReference type="GeneID" id="96599391"/>
<dbReference type="PATRIC" id="fig|582475.4.peg.4933"/>
<dbReference type="Proteomes" id="UP000037326">
    <property type="component" value="Unassembled WGS sequence"/>
</dbReference>
<sequence length="318" mass="36410">MKIGEVIENVPCIDEFVKNQEVDLLFTSIPSLRSVVVVRDDKPIGHITRTHFYQKIGTRYGYNLFMGRHNQLIIKENPLIVDRNIPITEVSTLAMSRPSEDLYDDVIVIRDDLYYGVVSIRELLLKLVDTQVAIASFLNPLSSLPGNKLIDEKLEETLQLSQYSLIYFDLDHFKSYNDTYGFNKGDKILLYLTDILKRNIGGTEDFLGHIGGDDFVAILPHYEAAEICQRIIDDFDTFILSFYDLEDLTYLQVQNRAGKLEPLSCTTLSIAVITNQYQQFESVDQLSDAVTRVKKQCKKIPGSCYLINDNEKESYLVH</sequence>
<dbReference type="PROSITE" id="PS50887">
    <property type="entry name" value="GGDEF"/>
    <property type="match status" value="1"/>
</dbReference>
<gene>
    <name evidence="2" type="ORF">ACZ11_14250</name>
</gene>
<dbReference type="SMART" id="SM00267">
    <property type="entry name" value="GGDEF"/>
    <property type="match status" value="1"/>
</dbReference>
<name>A0A0K9F863_9BACI</name>
<dbReference type="PANTHER" id="PTHR45138">
    <property type="entry name" value="REGULATORY COMPONENTS OF SENSORY TRANSDUCTION SYSTEM"/>
    <property type="match status" value="1"/>
</dbReference>
<protein>
    <submittedName>
        <fullName evidence="2">Diguanylate cyclase</fullName>
    </submittedName>
</protein>
<dbReference type="SUPFAM" id="SSF55073">
    <property type="entry name" value="Nucleotide cyclase"/>
    <property type="match status" value="1"/>
</dbReference>
<dbReference type="PANTHER" id="PTHR45138:SF25">
    <property type="entry name" value="GGDEF DOMAIN PROTEIN"/>
    <property type="match status" value="1"/>
</dbReference>
<evidence type="ECO:0000313" key="3">
    <source>
        <dbReference type="Proteomes" id="UP000037326"/>
    </source>
</evidence>
<dbReference type="RefSeq" id="WP_049667218.1">
    <property type="nucleotide sequence ID" value="NZ_LFXJ01000006.1"/>
</dbReference>
<dbReference type="InterPro" id="IPR029787">
    <property type="entry name" value="Nucleotide_cyclase"/>
</dbReference>
<evidence type="ECO:0000313" key="2">
    <source>
        <dbReference type="EMBL" id="KMY30794.1"/>
    </source>
</evidence>
<dbReference type="GO" id="GO:0052621">
    <property type="term" value="F:diguanylate cyclase activity"/>
    <property type="evidence" value="ECO:0007669"/>
    <property type="project" value="TreeGrafter"/>
</dbReference>
<feature type="domain" description="GGDEF" evidence="1">
    <location>
        <begin position="161"/>
        <end position="310"/>
    </location>
</feature>